<dbReference type="PIRSF" id="PIRSF018266">
    <property type="entry name" value="FecR"/>
    <property type="match status" value="1"/>
</dbReference>
<dbReference type="PANTHER" id="PTHR30273">
    <property type="entry name" value="PERIPLASMIC SIGNAL SENSOR AND SIGMA FACTOR ACTIVATOR FECR-RELATED"/>
    <property type="match status" value="1"/>
</dbReference>
<reference evidence="4 5" key="1">
    <citation type="submission" date="2024-03" db="EMBL/GenBank/DDBJ databases">
        <title>Chitinophaga caseinilytica sp. nov., a casein hydrolysing bacterium isolated from forest soil.</title>
        <authorList>
            <person name="Lee D.S."/>
            <person name="Han D.M."/>
            <person name="Baek J.H."/>
            <person name="Choi D.G."/>
            <person name="Jeon J.H."/>
            <person name="Jeon C.O."/>
        </authorList>
    </citation>
    <scope>NUCLEOTIDE SEQUENCE [LARGE SCALE GENOMIC DNA]</scope>
    <source>
        <strain evidence="4 5">KACC 19118</strain>
    </source>
</reference>
<dbReference type="PANTHER" id="PTHR30273:SF2">
    <property type="entry name" value="PROTEIN FECR"/>
    <property type="match status" value="1"/>
</dbReference>
<sequence length="321" mass="36204">MENDLSQFIIDYLADSGNPEKQRRMNDWLNAGEENRRRFDEVRRAWEAAGQLPEPFDMQAGWSRMRDHMANAPQSATVRTIPARRTWWRAAAVILPVVILAGYWWMKGTDGGWTSYTAQHAVKDSLRLPDGSDVFLRPGATVQYKIDNNERSVRLTAGEAFFRISPDAHRQFSVQLEKGLVKVLGTSFNINTTKGFSDVAVWDGKVSVEGNGKKVVLTAGNMAVVDAKTGDVEQPEGNYAYRCGWGNSDLSFSDQSLQVVLETLGSYYRVSLDVKDAQLLGSRITVRFNNMPLNEALTVLSEMLDLRVNRRSDKDYELIRK</sequence>
<proteinExistence type="predicted"/>
<dbReference type="InterPro" id="IPR012373">
    <property type="entry name" value="Ferrdict_sens_TM"/>
</dbReference>
<keyword evidence="1" id="KW-1133">Transmembrane helix</keyword>
<dbReference type="InterPro" id="IPR032508">
    <property type="entry name" value="FecR_C"/>
</dbReference>
<evidence type="ECO:0000313" key="4">
    <source>
        <dbReference type="EMBL" id="WZN44030.1"/>
    </source>
</evidence>
<keyword evidence="1" id="KW-0812">Transmembrane</keyword>
<dbReference type="Gene3D" id="3.55.50.30">
    <property type="match status" value="1"/>
</dbReference>
<dbReference type="InterPro" id="IPR006860">
    <property type="entry name" value="FecR"/>
</dbReference>
<dbReference type="Pfam" id="PF16344">
    <property type="entry name" value="FecR_C"/>
    <property type="match status" value="1"/>
</dbReference>
<gene>
    <name evidence="4" type="ORF">WJU22_14095</name>
</gene>
<evidence type="ECO:0000259" key="2">
    <source>
        <dbReference type="Pfam" id="PF04773"/>
    </source>
</evidence>
<keyword evidence="1" id="KW-0472">Membrane</keyword>
<protein>
    <submittedName>
        <fullName evidence="4">FecR domain-containing protein</fullName>
    </submittedName>
</protein>
<dbReference type="Pfam" id="PF04773">
    <property type="entry name" value="FecR"/>
    <property type="match status" value="1"/>
</dbReference>
<evidence type="ECO:0000259" key="3">
    <source>
        <dbReference type="Pfam" id="PF16344"/>
    </source>
</evidence>
<evidence type="ECO:0000313" key="5">
    <source>
        <dbReference type="Proteomes" id="UP001449657"/>
    </source>
</evidence>
<feature type="domain" description="Protein FecR C-terminal" evidence="3">
    <location>
        <begin position="250"/>
        <end position="309"/>
    </location>
</feature>
<accession>A0ABZ2YY73</accession>
<dbReference type="RefSeq" id="WP_341838824.1">
    <property type="nucleotide sequence ID" value="NZ_CP149792.1"/>
</dbReference>
<name>A0ABZ2YY73_9BACT</name>
<dbReference type="Proteomes" id="UP001449657">
    <property type="component" value="Chromosome"/>
</dbReference>
<evidence type="ECO:0000256" key="1">
    <source>
        <dbReference type="SAM" id="Phobius"/>
    </source>
</evidence>
<feature type="domain" description="FecR protein" evidence="2">
    <location>
        <begin position="123"/>
        <end position="206"/>
    </location>
</feature>
<dbReference type="Gene3D" id="2.60.120.1440">
    <property type="match status" value="1"/>
</dbReference>
<organism evidence="4 5">
    <name type="scientific">Chitinophaga caseinilytica</name>
    <dbReference type="NCBI Taxonomy" id="2267521"/>
    <lineage>
        <taxon>Bacteria</taxon>
        <taxon>Pseudomonadati</taxon>
        <taxon>Bacteroidota</taxon>
        <taxon>Chitinophagia</taxon>
        <taxon>Chitinophagales</taxon>
        <taxon>Chitinophagaceae</taxon>
        <taxon>Chitinophaga</taxon>
    </lineage>
</organism>
<keyword evidence="5" id="KW-1185">Reference proteome</keyword>
<feature type="transmembrane region" description="Helical" evidence="1">
    <location>
        <begin position="87"/>
        <end position="106"/>
    </location>
</feature>
<dbReference type="EMBL" id="CP150096">
    <property type="protein sequence ID" value="WZN44030.1"/>
    <property type="molecule type" value="Genomic_DNA"/>
</dbReference>